<dbReference type="OrthoDB" id="9826147at2"/>
<dbReference type="AlphaFoldDB" id="A0A4Q8QE22"/>
<gene>
    <name evidence="2" type="ORF">EW142_14375</name>
</gene>
<proteinExistence type="predicted"/>
<protein>
    <recommendedName>
        <fullName evidence="4">Restriction endonuclease</fullName>
    </recommendedName>
</protein>
<feature type="coiled-coil region" evidence="1">
    <location>
        <begin position="16"/>
        <end position="43"/>
    </location>
</feature>
<dbReference type="EMBL" id="SGIU01000002">
    <property type="protein sequence ID" value="TAI47837.1"/>
    <property type="molecule type" value="Genomic_DNA"/>
</dbReference>
<organism evidence="2 3">
    <name type="scientific">Flagellimonas allohymeniacidonis</name>
    <dbReference type="NCBI Taxonomy" id="2517819"/>
    <lineage>
        <taxon>Bacteria</taxon>
        <taxon>Pseudomonadati</taxon>
        <taxon>Bacteroidota</taxon>
        <taxon>Flavobacteriia</taxon>
        <taxon>Flavobacteriales</taxon>
        <taxon>Flavobacteriaceae</taxon>
        <taxon>Flagellimonas</taxon>
    </lineage>
</organism>
<keyword evidence="3" id="KW-1185">Reference proteome</keyword>
<dbReference type="RefSeq" id="WP_130615012.1">
    <property type="nucleotide sequence ID" value="NZ_SGIU01000002.1"/>
</dbReference>
<comment type="caution">
    <text evidence="2">The sequence shown here is derived from an EMBL/GenBank/DDBJ whole genome shotgun (WGS) entry which is preliminary data.</text>
</comment>
<dbReference type="Proteomes" id="UP000291981">
    <property type="component" value="Unassembled WGS sequence"/>
</dbReference>
<sequence>MTKEEYFELTKKIPEIENLLKERIELKSKINKVNRRLISLSKKYKFLGMVVYPQANDDLLEENVKLLFKEIGFEKVHKVGKQLKREDLRIILSDKIILVEVTGTVNQNSSDDKTRQMTKHVDVEKSKGKNCQGMFVVNHENNKHFKEKTKTPFTKNQIKYAKAGKYTLMTTQSLVNAFMLVKTKKLSLSDFEKRICEYGVVEF</sequence>
<evidence type="ECO:0008006" key="4">
    <source>
        <dbReference type="Google" id="ProtNLM"/>
    </source>
</evidence>
<evidence type="ECO:0000256" key="1">
    <source>
        <dbReference type="SAM" id="Coils"/>
    </source>
</evidence>
<keyword evidence="1" id="KW-0175">Coiled coil</keyword>
<accession>A0A4Q8QE22</accession>
<name>A0A4Q8QE22_9FLAO</name>
<evidence type="ECO:0000313" key="3">
    <source>
        <dbReference type="Proteomes" id="UP000291981"/>
    </source>
</evidence>
<reference evidence="2 3" key="1">
    <citation type="submission" date="2019-02" db="EMBL/GenBank/DDBJ databases">
        <title>Draft genome sequence of Muricauda sp. 176CP4-71.</title>
        <authorList>
            <person name="Park J.-S."/>
        </authorList>
    </citation>
    <scope>NUCLEOTIDE SEQUENCE [LARGE SCALE GENOMIC DNA]</scope>
    <source>
        <strain evidence="2 3">176CP4-71</strain>
    </source>
</reference>
<evidence type="ECO:0000313" key="2">
    <source>
        <dbReference type="EMBL" id="TAI47837.1"/>
    </source>
</evidence>